<evidence type="ECO:0000313" key="4">
    <source>
        <dbReference type="EMBL" id="ODM95545.1"/>
    </source>
</evidence>
<dbReference type="InterPro" id="IPR036508">
    <property type="entry name" value="Chitin-bd_dom_sf"/>
</dbReference>
<proteinExistence type="predicted"/>
<feature type="compositionally biased region" description="Polar residues" evidence="1">
    <location>
        <begin position="644"/>
        <end position="656"/>
    </location>
</feature>
<feature type="compositionally biased region" description="Pro residues" evidence="1">
    <location>
        <begin position="544"/>
        <end position="559"/>
    </location>
</feature>
<dbReference type="SUPFAM" id="SSF57625">
    <property type="entry name" value="Invertebrate chitin-binding proteins"/>
    <property type="match status" value="1"/>
</dbReference>
<feature type="compositionally biased region" description="Low complexity" evidence="1">
    <location>
        <begin position="795"/>
        <end position="824"/>
    </location>
</feature>
<feature type="region of interest" description="Disordered" evidence="1">
    <location>
        <begin position="453"/>
        <end position="567"/>
    </location>
</feature>
<protein>
    <recommendedName>
        <fullName evidence="3">Chitin-binding type-2 domain-containing protein</fullName>
    </recommendedName>
</protein>
<organism evidence="4 5">
    <name type="scientific">Orchesella cincta</name>
    <name type="common">Springtail</name>
    <name type="synonym">Podura cincta</name>
    <dbReference type="NCBI Taxonomy" id="48709"/>
    <lineage>
        <taxon>Eukaryota</taxon>
        <taxon>Metazoa</taxon>
        <taxon>Ecdysozoa</taxon>
        <taxon>Arthropoda</taxon>
        <taxon>Hexapoda</taxon>
        <taxon>Collembola</taxon>
        <taxon>Entomobryomorpha</taxon>
        <taxon>Entomobryoidea</taxon>
        <taxon>Orchesellidae</taxon>
        <taxon>Orchesellinae</taxon>
        <taxon>Orchesella</taxon>
    </lineage>
</organism>
<dbReference type="OrthoDB" id="6434376at2759"/>
<feature type="compositionally biased region" description="Polar residues" evidence="1">
    <location>
        <begin position="453"/>
        <end position="462"/>
    </location>
</feature>
<feature type="compositionally biased region" description="Low complexity" evidence="1">
    <location>
        <begin position="209"/>
        <end position="258"/>
    </location>
</feature>
<sequence>MLLPRRTHRTCPFLLPCLLGLVTVIFLCGEFVNAQNYSDSPPRFNYNTLPRTSFSCKGKLPGRYYPDPETDCQLFHVCVKMNSRDVQDFKFLCPNGTVFDAEHQVCIDFYQVVCHQQVGTNPLGHIFEIYKLSADKPNRDLDADKLSFVNRDSVQKNTLGDDFQVEEYNNNRLATSQNALNFRPSPEAPPRRTNKQKEDIFFSNKGFVPSTYQSPSTTRRTTTTSTTTTTTTTEAPSSSTPRRPSLETFESYETESFSGFIPTRNSFGRGHDPTPDFDASTEDFTTKDERPFRTQSSTTSRPLVFQNTFRTTLSHVPPTSKPSAQTFQQQPTRFNDQYFTRIPSTTRRPVSKAAQFFRHTTSADDYFTPEFRQPTVNPFVHQSKSTTIRPSVVFQGNSGTLRPSTNTDFQYETTTTTAPTTTTTTTTDFPTTTEYFSRQRQTEDFEARQTTTYNTDFTQSARNSNFFNLNNGNKPRKQEFGGKSQTAPQRQFPPQLSSQYVEEETLRPRNIHGGSNPRNSVGQSPQPVVISSTRPRDNFGFSTVPPPTTAEPFSTPPPTAAAATQEETAQTLAARLTGRQLFQKVTSKATKNPEKYSIFFGRSTQSVNDDRLPSPGPTTVLYYGSPSSTTSRPIRTRSTTSSPQEYENSPSPSQSLFDRRSRSRSRVDLISSTVAPEQPASSPPTRPRGRGVRRRVRPGRRQHGKEFDPQAKYTRRRFESDRVQDKEQSQKNDEIFNAEASVFRGDPTINNFFQGQRKEANSGLKSTEKDEQPQKQRQPVNPYATEQFYGRRVRPNGNNGRVPQIQNDSQSNNSSSPANNIGEG</sequence>
<name>A0A1D2MS46_ORCCI</name>
<dbReference type="SMART" id="SM00494">
    <property type="entry name" value="ChtBD2"/>
    <property type="match status" value="1"/>
</dbReference>
<feature type="chain" id="PRO_5008904457" description="Chitin-binding type-2 domain-containing protein" evidence="2">
    <location>
        <begin position="35"/>
        <end position="824"/>
    </location>
</feature>
<keyword evidence="2" id="KW-0732">Signal</keyword>
<dbReference type="OMA" id="KIQPTTY"/>
<feature type="compositionally biased region" description="Low complexity" evidence="1">
    <location>
        <begin position="625"/>
        <end position="643"/>
    </location>
</feature>
<feature type="compositionally biased region" description="Polar residues" evidence="1">
    <location>
        <begin position="516"/>
        <end position="533"/>
    </location>
</feature>
<feature type="domain" description="Chitin-binding type-2" evidence="3">
    <location>
        <begin position="53"/>
        <end position="116"/>
    </location>
</feature>
<dbReference type="AlphaFoldDB" id="A0A1D2MS46"/>
<dbReference type="STRING" id="48709.A0A1D2MS46"/>
<feature type="compositionally biased region" description="Polar residues" evidence="1">
    <location>
        <begin position="483"/>
        <end position="500"/>
    </location>
</feature>
<dbReference type="PROSITE" id="PS50940">
    <property type="entry name" value="CHIT_BIND_II"/>
    <property type="match status" value="1"/>
</dbReference>
<dbReference type="EMBL" id="LJIJ01000655">
    <property type="protein sequence ID" value="ODM95545.1"/>
    <property type="molecule type" value="Genomic_DNA"/>
</dbReference>
<reference evidence="4 5" key="1">
    <citation type="journal article" date="2016" name="Genome Biol. Evol.">
        <title>Gene Family Evolution Reflects Adaptation to Soil Environmental Stressors in the Genome of the Collembolan Orchesella cincta.</title>
        <authorList>
            <person name="Faddeeva-Vakhrusheva A."/>
            <person name="Derks M.F."/>
            <person name="Anvar S.Y."/>
            <person name="Agamennone V."/>
            <person name="Suring W."/>
            <person name="Smit S."/>
            <person name="van Straalen N.M."/>
            <person name="Roelofs D."/>
        </authorList>
    </citation>
    <scope>NUCLEOTIDE SEQUENCE [LARGE SCALE GENOMIC DNA]</scope>
    <source>
        <tissue evidence="4">Mixed pool</tissue>
    </source>
</reference>
<dbReference type="InterPro" id="IPR002557">
    <property type="entry name" value="Chitin-bd_dom"/>
</dbReference>
<comment type="caution">
    <text evidence="4">The sequence shown here is derived from an EMBL/GenBank/DDBJ whole genome shotgun (WGS) entry which is preliminary data.</text>
</comment>
<dbReference type="GO" id="GO:0005576">
    <property type="term" value="C:extracellular region"/>
    <property type="evidence" value="ECO:0007669"/>
    <property type="project" value="InterPro"/>
</dbReference>
<feature type="signal peptide" evidence="2">
    <location>
        <begin position="1"/>
        <end position="34"/>
    </location>
</feature>
<dbReference type="Gene3D" id="2.170.140.10">
    <property type="entry name" value="Chitin binding domain"/>
    <property type="match status" value="1"/>
</dbReference>
<dbReference type="Pfam" id="PF01607">
    <property type="entry name" value="CBM_14"/>
    <property type="match status" value="1"/>
</dbReference>
<dbReference type="GO" id="GO:0008061">
    <property type="term" value="F:chitin binding"/>
    <property type="evidence" value="ECO:0007669"/>
    <property type="project" value="InterPro"/>
</dbReference>
<evidence type="ECO:0000259" key="3">
    <source>
        <dbReference type="PROSITE" id="PS50940"/>
    </source>
</evidence>
<feature type="compositionally biased region" description="Basic and acidic residues" evidence="1">
    <location>
        <begin position="756"/>
        <end position="774"/>
    </location>
</feature>
<feature type="compositionally biased region" description="Basic residues" evidence="1">
    <location>
        <begin position="687"/>
        <end position="703"/>
    </location>
</feature>
<feature type="region of interest" description="Disordered" evidence="1">
    <location>
        <begin position="605"/>
        <end position="824"/>
    </location>
</feature>
<evidence type="ECO:0000256" key="2">
    <source>
        <dbReference type="SAM" id="SignalP"/>
    </source>
</evidence>
<feature type="compositionally biased region" description="Low complexity" evidence="1">
    <location>
        <begin position="463"/>
        <end position="473"/>
    </location>
</feature>
<keyword evidence="5" id="KW-1185">Reference proteome</keyword>
<feature type="compositionally biased region" description="Basic and acidic residues" evidence="1">
    <location>
        <begin position="716"/>
        <end position="734"/>
    </location>
</feature>
<accession>A0A1D2MS46</accession>
<evidence type="ECO:0000256" key="1">
    <source>
        <dbReference type="SAM" id="MobiDB-lite"/>
    </source>
</evidence>
<gene>
    <name evidence="4" type="ORF">Ocin01_11135</name>
</gene>
<dbReference type="Proteomes" id="UP000094527">
    <property type="component" value="Unassembled WGS sequence"/>
</dbReference>
<feature type="region of interest" description="Disordered" evidence="1">
    <location>
        <begin position="174"/>
        <end position="275"/>
    </location>
</feature>
<evidence type="ECO:0000313" key="5">
    <source>
        <dbReference type="Proteomes" id="UP000094527"/>
    </source>
</evidence>